<feature type="signal peptide" evidence="2">
    <location>
        <begin position="1"/>
        <end position="16"/>
    </location>
</feature>
<proteinExistence type="predicted"/>
<evidence type="ECO:0000313" key="3">
    <source>
        <dbReference type="EMBL" id="TFK95339.1"/>
    </source>
</evidence>
<feature type="chain" id="PRO_5022721573" evidence="2">
    <location>
        <begin position="17"/>
        <end position="329"/>
    </location>
</feature>
<protein>
    <submittedName>
        <fullName evidence="3">Uncharacterized protein</fullName>
    </submittedName>
</protein>
<reference evidence="3 4" key="1">
    <citation type="journal article" date="2019" name="Nat. Ecol. Evol.">
        <title>Megaphylogeny resolves global patterns of mushroom evolution.</title>
        <authorList>
            <person name="Varga T."/>
            <person name="Krizsan K."/>
            <person name="Foldi C."/>
            <person name="Dima B."/>
            <person name="Sanchez-Garcia M."/>
            <person name="Sanchez-Ramirez S."/>
            <person name="Szollosi G.J."/>
            <person name="Szarkandi J.G."/>
            <person name="Papp V."/>
            <person name="Albert L."/>
            <person name="Andreopoulos W."/>
            <person name="Angelini C."/>
            <person name="Antonin V."/>
            <person name="Barry K.W."/>
            <person name="Bougher N.L."/>
            <person name="Buchanan P."/>
            <person name="Buyck B."/>
            <person name="Bense V."/>
            <person name="Catcheside P."/>
            <person name="Chovatia M."/>
            <person name="Cooper J."/>
            <person name="Damon W."/>
            <person name="Desjardin D."/>
            <person name="Finy P."/>
            <person name="Geml J."/>
            <person name="Haridas S."/>
            <person name="Hughes K."/>
            <person name="Justo A."/>
            <person name="Karasinski D."/>
            <person name="Kautmanova I."/>
            <person name="Kiss B."/>
            <person name="Kocsube S."/>
            <person name="Kotiranta H."/>
            <person name="LaButti K.M."/>
            <person name="Lechner B.E."/>
            <person name="Liimatainen K."/>
            <person name="Lipzen A."/>
            <person name="Lukacs Z."/>
            <person name="Mihaltcheva S."/>
            <person name="Morgado L.N."/>
            <person name="Niskanen T."/>
            <person name="Noordeloos M.E."/>
            <person name="Ohm R.A."/>
            <person name="Ortiz-Santana B."/>
            <person name="Ovrebo C."/>
            <person name="Racz N."/>
            <person name="Riley R."/>
            <person name="Savchenko A."/>
            <person name="Shiryaev A."/>
            <person name="Soop K."/>
            <person name="Spirin V."/>
            <person name="Szebenyi C."/>
            <person name="Tomsovsky M."/>
            <person name="Tulloss R.E."/>
            <person name="Uehling J."/>
            <person name="Grigoriev I.V."/>
            <person name="Vagvolgyi C."/>
            <person name="Papp T."/>
            <person name="Martin F.M."/>
            <person name="Miettinen O."/>
            <person name="Hibbett D.S."/>
            <person name="Nagy L.G."/>
        </authorList>
    </citation>
    <scope>NUCLEOTIDE SEQUENCE [LARGE SCALE GENOMIC DNA]</scope>
    <source>
        <strain evidence="3 4">CBS 309.79</strain>
    </source>
</reference>
<feature type="region of interest" description="Disordered" evidence="1">
    <location>
        <begin position="111"/>
        <end position="135"/>
    </location>
</feature>
<evidence type="ECO:0000256" key="1">
    <source>
        <dbReference type="SAM" id="MobiDB-lite"/>
    </source>
</evidence>
<gene>
    <name evidence="3" type="ORF">BDV98DRAFT_598692</name>
</gene>
<name>A0A5C3Q2Q6_9AGAR</name>
<evidence type="ECO:0000313" key="4">
    <source>
        <dbReference type="Proteomes" id="UP000305067"/>
    </source>
</evidence>
<dbReference type="AlphaFoldDB" id="A0A5C3Q2Q6"/>
<dbReference type="EMBL" id="ML178891">
    <property type="protein sequence ID" value="TFK95339.1"/>
    <property type="molecule type" value="Genomic_DNA"/>
</dbReference>
<accession>A0A5C3Q2Q6</accession>
<dbReference type="Proteomes" id="UP000305067">
    <property type="component" value="Unassembled WGS sequence"/>
</dbReference>
<keyword evidence="4" id="KW-1185">Reference proteome</keyword>
<organism evidence="3 4">
    <name type="scientific">Pterulicium gracile</name>
    <dbReference type="NCBI Taxonomy" id="1884261"/>
    <lineage>
        <taxon>Eukaryota</taxon>
        <taxon>Fungi</taxon>
        <taxon>Dikarya</taxon>
        <taxon>Basidiomycota</taxon>
        <taxon>Agaricomycotina</taxon>
        <taxon>Agaricomycetes</taxon>
        <taxon>Agaricomycetidae</taxon>
        <taxon>Agaricales</taxon>
        <taxon>Pleurotineae</taxon>
        <taxon>Pterulaceae</taxon>
        <taxon>Pterulicium</taxon>
    </lineage>
</organism>
<keyword evidence="2" id="KW-0732">Signal</keyword>
<evidence type="ECO:0000256" key="2">
    <source>
        <dbReference type="SAM" id="SignalP"/>
    </source>
</evidence>
<sequence length="329" mass="36606">MRMLSLTTSLSSLTLTLDIISPNQQPQAWHERQPIGTVVLSSPLHLQLLYSRTNGLEFLQQLRAPHLLTAEAKNAFLITSQQFSSFVRNSKNGSSITSIASLFDTSMFGPTDSDSEWDSETSYSTSGSADGSDLEARSGNNVNVFSTLRSLQCLHIPFPLHHEKKAVATLLRSLTFPMAPITDDHDLADSTGPEARRSCPELQENRWSTDVWEYQLYVFPWEALCNMVKSRLALGYNDRIVDPEDSQATKAFASLGGSKRYKHHKSGIKVVAIEGLYGGKGVAVKQATHATEAVFEHLDDTEAEALMWLVEADRAGLVELRFLARDRRY</sequence>